<dbReference type="InterPro" id="IPR023198">
    <property type="entry name" value="PGP-like_dom2"/>
</dbReference>
<keyword evidence="3" id="KW-0597">Phosphoprotein</keyword>
<comment type="similarity">
    <text evidence="2">Belongs to the HAD-like hydrolase superfamily. CbbY/CbbZ/Gph/YieH family.</text>
</comment>
<gene>
    <name evidence="11" type="primary">pgmB</name>
    <name evidence="11" type="ORF">RGC78_11550</name>
</gene>
<evidence type="ECO:0000313" key="11">
    <source>
        <dbReference type="EMBL" id="MDR5588098.1"/>
    </source>
</evidence>
<dbReference type="PRINTS" id="PR00413">
    <property type="entry name" value="HADHALOGNASE"/>
</dbReference>
<keyword evidence="7" id="KW-0119">Carbohydrate metabolism</keyword>
<dbReference type="SFLD" id="SFLDG01129">
    <property type="entry name" value="C1.5:_HAD__Beta-PGM__Phosphata"/>
    <property type="match status" value="1"/>
</dbReference>
<accession>A0ABU1EIW0</accession>
<evidence type="ECO:0000256" key="10">
    <source>
        <dbReference type="ARBA" id="ARBA00044991"/>
    </source>
</evidence>
<sequence length="215" mass="23640">MLIKGVIFDLDGVITDTAEGHYKAWEKLADEIGVSISREFNEGLKGLSREDSLELILKQNNKSSNYTNDEKINLLDKKNKYYLNWISNLSKEDILPGVVVLLKKLKNADIKIGLASASKNAPLILEKLDLTSLFDIIANPELVSKGKPDPGIFLLAAKELNLQTKNCVGIEDSSAGIKAINDAGMYSIGVGNFDYLKEANCNVNSLIEIDLKNIL</sequence>
<evidence type="ECO:0000256" key="6">
    <source>
        <dbReference type="ARBA" id="ARBA00023235"/>
    </source>
</evidence>
<dbReference type="InterPro" id="IPR006439">
    <property type="entry name" value="HAD-SF_hydro_IA"/>
</dbReference>
<dbReference type="NCBIfam" id="TIGR02009">
    <property type="entry name" value="PGMB-YQAB-SF"/>
    <property type="match status" value="1"/>
</dbReference>
<evidence type="ECO:0000313" key="12">
    <source>
        <dbReference type="Proteomes" id="UP001256646"/>
    </source>
</evidence>
<name>A0ABU1EIW0_9CLOT</name>
<comment type="catalytic activity">
    <reaction evidence="8">
        <text>beta-D-glucose 1-phosphate = beta-D-glucose 6-phosphate</text>
        <dbReference type="Rhea" id="RHEA:20113"/>
        <dbReference type="ChEBI" id="CHEBI:57684"/>
        <dbReference type="ChEBI" id="CHEBI:58247"/>
        <dbReference type="EC" id="5.4.2.6"/>
    </reaction>
</comment>
<dbReference type="SFLD" id="SFLDS00003">
    <property type="entry name" value="Haloacid_Dehalogenase"/>
    <property type="match status" value="1"/>
</dbReference>
<keyword evidence="6 11" id="KW-0413">Isomerase</keyword>
<dbReference type="InterPro" id="IPR036412">
    <property type="entry name" value="HAD-like_sf"/>
</dbReference>
<dbReference type="Pfam" id="PF00702">
    <property type="entry name" value="Hydrolase"/>
    <property type="match status" value="1"/>
</dbReference>
<dbReference type="PANTHER" id="PTHR46193:SF18">
    <property type="entry name" value="HEXITOL PHOSPHATASE B"/>
    <property type="match status" value="1"/>
</dbReference>
<evidence type="ECO:0000256" key="3">
    <source>
        <dbReference type="ARBA" id="ARBA00022553"/>
    </source>
</evidence>
<dbReference type="EMBL" id="JAVJAN010000030">
    <property type="protein sequence ID" value="MDR5588098.1"/>
    <property type="molecule type" value="Genomic_DNA"/>
</dbReference>
<evidence type="ECO:0000256" key="4">
    <source>
        <dbReference type="ARBA" id="ARBA00022723"/>
    </source>
</evidence>
<comment type="cofactor">
    <cofactor evidence="1">
        <name>Mg(2+)</name>
        <dbReference type="ChEBI" id="CHEBI:18420"/>
    </cofactor>
</comment>
<dbReference type="RefSeq" id="WP_309556685.1">
    <property type="nucleotide sequence ID" value="NZ_JAVJAN010000030.1"/>
</dbReference>
<dbReference type="SFLD" id="SFLDG01135">
    <property type="entry name" value="C1.5.6:_HAD__Beta-PGM__Phospha"/>
    <property type="match status" value="1"/>
</dbReference>
<dbReference type="Gene3D" id="3.40.50.1000">
    <property type="entry name" value="HAD superfamily/HAD-like"/>
    <property type="match status" value="1"/>
</dbReference>
<dbReference type="InterPro" id="IPR010972">
    <property type="entry name" value="Beta-PGM"/>
</dbReference>
<organism evidence="11 12">
    <name type="scientific">Clostridium aquiflavi</name>
    <dbReference type="NCBI Taxonomy" id="3073603"/>
    <lineage>
        <taxon>Bacteria</taxon>
        <taxon>Bacillati</taxon>
        <taxon>Bacillota</taxon>
        <taxon>Clostridia</taxon>
        <taxon>Eubacteriales</taxon>
        <taxon>Clostridiaceae</taxon>
        <taxon>Clostridium</taxon>
    </lineage>
</organism>
<dbReference type="PANTHER" id="PTHR46193">
    <property type="entry name" value="6-PHOSPHOGLUCONATE PHOSPHATASE"/>
    <property type="match status" value="1"/>
</dbReference>
<evidence type="ECO:0000256" key="8">
    <source>
        <dbReference type="ARBA" id="ARBA00044926"/>
    </source>
</evidence>
<dbReference type="GO" id="GO:0008801">
    <property type="term" value="F:beta-phosphoglucomutase activity"/>
    <property type="evidence" value="ECO:0007669"/>
    <property type="project" value="UniProtKB-EC"/>
</dbReference>
<evidence type="ECO:0000256" key="9">
    <source>
        <dbReference type="ARBA" id="ARBA00044968"/>
    </source>
</evidence>
<evidence type="ECO:0000256" key="7">
    <source>
        <dbReference type="ARBA" id="ARBA00023277"/>
    </source>
</evidence>
<dbReference type="NCBIfam" id="TIGR01990">
    <property type="entry name" value="bPGM"/>
    <property type="match status" value="1"/>
</dbReference>
<keyword evidence="5" id="KW-0460">Magnesium</keyword>
<dbReference type="InterPro" id="IPR023214">
    <property type="entry name" value="HAD_sf"/>
</dbReference>
<dbReference type="Gene3D" id="1.10.150.240">
    <property type="entry name" value="Putative phosphatase, domain 2"/>
    <property type="match status" value="1"/>
</dbReference>
<dbReference type="SFLD" id="SFLDF00046">
    <property type="entry name" value="beta-phosphoglucomutase"/>
    <property type="match status" value="1"/>
</dbReference>
<dbReference type="Proteomes" id="UP001256646">
    <property type="component" value="Unassembled WGS sequence"/>
</dbReference>
<dbReference type="CDD" id="cd02598">
    <property type="entry name" value="HAD_BPGM"/>
    <property type="match status" value="1"/>
</dbReference>
<evidence type="ECO:0000256" key="2">
    <source>
        <dbReference type="ARBA" id="ARBA00006171"/>
    </source>
</evidence>
<protein>
    <recommendedName>
        <fullName evidence="10">Beta-phosphoglucomutase</fullName>
        <ecNumber evidence="9">5.4.2.6</ecNumber>
    </recommendedName>
</protein>
<evidence type="ECO:0000256" key="1">
    <source>
        <dbReference type="ARBA" id="ARBA00001946"/>
    </source>
</evidence>
<reference evidence="11 12" key="1">
    <citation type="submission" date="2023-09" db="EMBL/GenBank/DDBJ databases">
        <authorList>
            <person name="Zhai L."/>
        </authorList>
    </citation>
    <scope>NUCLEOTIDE SEQUENCE [LARGE SCALE GENOMIC DNA]</scope>
    <source>
        <strain evidence="11 12">5 N-1</strain>
    </source>
</reference>
<dbReference type="NCBIfam" id="TIGR01509">
    <property type="entry name" value="HAD-SF-IA-v3"/>
    <property type="match status" value="1"/>
</dbReference>
<dbReference type="InterPro" id="IPR051600">
    <property type="entry name" value="Beta-PGM-like"/>
</dbReference>
<keyword evidence="4" id="KW-0479">Metal-binding</keyword>
<dbReference type="EC" id="5.4.2.6" evidence="9"/>
<comment type="caution">
    <text evidence="11">The sequence shown here is derived from an EMBL/GenBank/DDBJ whole genome shotgun (WGS) entry which is preliminary data.</text>
</comment>
<evidence type="ECO:0000256" key="5">
    <source>
        <dbReference type="ARBA" id="ARBA00022842"/>
    </source>
</evidence>
<proteinExistence type="inferred from homology"/>
<dbReference type="InterPro" id="IPR010976">
    <property type="entry name" value="B-phosphoglucomutase_hydrolase"/>
</dbReference>
<keyword evidence="12" id="KW-1185">Reference proteome</keyword>
<dbReference type="SUPFAM" id="SSF56784">
    <property type="entry name" value="HAD-like"/>
    <property type="match status" value="1"/>
</dbReference>